<feature type="site" description="Plays an important role in substrate specificity" evidence="6">
    <location>
        <position position="228"/>
    </location>
</feature>
<dbReference type="PIRSF" id="PIRSF000412">
    <property type="entry name" value="SHMT"/>
    <property type="match status" value="1"/>
</dbReference>
<comment type="function">
    <text evidence="6">Catalyzes the reversible interconversion of serine and glycine with tetrahydrofolate (THF) serving as the one-carbon carrier. This reaction serves as the major source of one-carbon groups required for the biosynthesis of purines, thymidylate, methionine, and other important biomolecules. Also exhibits THF-independent aldolase activity toward beta-hydroxyamino acids, producing glycine and aldehydes, via a retro-aldol mechanism.</text>
</comment>
<evidence type="ECO:0000259" key="7">
    <source>
        <dbReference type="Pfam" id="PF00464"/>
    </source>
</evidence>
<dbReference type="NCBIfam" id="NF000586">
    <property type="entry name" value="PRK00011.1"/>
    <property type="match status" value="1"/>
</dbReference>
<dbReference type="CDD" id="cd00378">
    <property type="entry name" value="SHMT"/>
    <property type="match status" value="1"/>
</dbReference>
<comment type="caution">
    <text evidence="8">The sequence shown here is derived from an EMBL/GenBank/DDBJ whole genome shotgun (WGS) entry which is preliminary data.</text>
</comment>
<dbReference type="Pfam" id="PF00464">
    <property type="entry name" value="SHMT"/>
    <property type="match status" value="1"/>
</dbReference>
<feature type="binding site" evidence="6">
    <location>
        <position position="117"/>
    </location>
    <ligand>
        <name>(6S)-5,6,7,8-tetrahydrofolate</name>
        <dbReference type="ChEBI" id="CHEBI:57453"/>
    </ligand>
</feature>
<feature type="domain" description="Serine hydroxymethyltransferase-like" evidence="7">
    <location>
        <begin position="4"/>
        <end position="399"/>
    </location>
</feature>
<dbReference type="InterPro" id="IPR039429">
    <property type="entry name" value="SHMT-like_dom"/>
</dbReference>
<keyword evidence="5 6" id="KW-0663">Pyridoxal phosphate</keyword>
<accession>A0ABU3BLQ1</accession>
<keyword evidence="9" id="KW-1185">Reference proteome</keyword>
<reference evidence="8 9" key="1">
    <citation type="submission" date="2023-09" db="EMBL/GenBank/DDBJ databases">
        <authorList>
            <person name="Rey-Velasco X."/>
        </authorList>
    </citation>
    <scope>NUCLEOTIDE SEQUENCE [LARGE SCALE GENOMIC DNA]</scope>
    <source>
        <strain evidence="8 9">F394</strain>
    </source>
</reference>
<dbReference type="Gene3D" id="3.90.1150.10">
    <property type="entry name" value="Aspartate Aminotransferase, domain 1"/>
    <property type="match status" value="1"/>
</dbReference>
<dbReference type="InterPro" id="IPR049943">
    <property type="entry name" value="Ser_HO-MeTrfase-like"/>
</dbReference>
<keyword evidence="6" id="KW-0028">Amino-acid biosynthesis</keyword>
<dbReference type="PROSITE" id="PS00096">
    <property type="entry name" value="SHMT"/>
    <property type="match status" value="1"/>
</dbReference>
<dbReference type="RefSeq" id="WP_311661091.1">
    <property type="nucleotide sequence ID" value="NZ_JAVRHT010000001.1"/>
</dbReference>
<comment type="pathway">
    <text evidence="6">One-carbon metabolism; tetrahydrofolate interconversion.</text>
</comment>
<dbReference type="Gene3D" id="3.40.640.10">
    <property type="entry name" value="Type I PLP-dependent aspartate aminotransferase-like (Major domain)"/>
    <property type="match status" value="1"/>
</dbReference>
<keyword evidence="4 6" id="KW-0808">Transferase</keyword>
<comment type="cofactor">
    <cofactor evidence="1 6">
        <name>pyridoxal 5'-phosphate</name>
        <dbReference type="ChEBI" id="CHEBI:597326"/>
    </cofactor>
</comment>
<keyword evidence="3 6" id="KW-0554">One-carbon metabolism</keyword>
<feature type="binding site" evidence="6">
    <location>
        <begin position="369"/>
        <end position="371"/>
    </location>
    <ligand>
        <name>(6S)-5,6,7,8-tetrahydrofolate</name>
        <dbReference type="ChEBI" id="CHEBI:57453"/>
    </ligand>
</feature>
<evidence type="ECO:0000256" key="6">
    <source>
        <dbReference type="HAMAP-Rule" id="MF_00051"/>
    </source>
</evidence>
<comment type="catalytic activity">
    <reaction evidence="6">
        <text>(6R)-5,10-methylene-5,6,7,8-tetrahydrofolate + glycine + H2O = (6S)-5,6,7,8-tetrahydrofolate + L-serine</text>
        <dbReference type="Rhea" id="RHEA:15481"/>
        <dbReference type="ChEBI" id="CHEBI:15377"/>
        <dbReference type="ChEBI" id="CHEBI:15636"/>
        <dbReference type="ChEBI" id="CHEBI:33384"/>
        <dbReference type="ChEBI" id="CHEBI:57305"/>
        <dbReference type="ChEBI" id="CHEBI:57453"/>
        <dbReference type="EC" id="2.1.2.1"/>
    </reaction>
</comment>
<comment type="caution">
    <text evidence="6">Lacks conserved residue(s) required for the propagation of feature annotation.</text>
</comment>
<evidence type="ECO:0000256" key="5">
    <source>
        <dbReference type="ARBA" id="ARBA00022898"/>
    </source>
</evidence>
<dbReference type="PANTHER" id="PTHR11680:SF35">
    <property type="entry name" value="SERINE HYDROXYMETHYLTRANSFERASE 1"/>
    <property type="match status" value="1"/>
</dbReference>
<comment type="subunit">
    <text evidence="6">Homodimer.</text>
</comment>
<dbReference type="EMBL" id="JAVRHT010000001">
    <property type="protein sequence ID" value="MDT0630156.1"/>
    <property type="molecule type" value="Genomic_DNA"/>
</dbReference>
<organism evidence="8 9">
    <name type="scientific">Rubrivirga litoralis</name>
    <dbReference type="NCBI Taxonomy" id="3075598"/>
    <lineage>
        <taxon>Bacteria</taxon>
        <taxon>Pseudomonadati</taxon>
        <taxon>Rhodothermota</taxon>
        <taxon>Rhodothermia</taxon>
        <taxon>Rhodothermales</taxon>
        <taxon>Rubricoccaceae</taxon>
        <taxon>Rubrivirga</taxon>
    </lineage>
</organism>
<dbReference type="InterPro" id="IPR015422">
    <property type="entry name" value="PyrdxlP-dep_Trfase_small"/>
</dbReference>
<comment type="similarity">
    <text evidence="2 6">Belongs to the SHMT family.</text>
</comment>
<evidence type="ECO:0000256" key="4">
    <source>
        <dbReference type="ARBA" id="ARBA00022679"/>
    </source>
</evidence>
<evidence type="ECO:0000256" key="3">
    <source>
        <dbReference type="ARBA" id="ARBA00022563"/>
    </source>
</evidence>
<feature type="modified residue" description="N6-(pyridoxal phosphate)lysine" evidence="6">
    <location>
        <position position="229"/>
    </location>
</feature>
<gene>
    <name evidence="6 8" type="primary">glyA</name>
    <name evidence="8" type="ORF">RM540_00210</name>
</gene>
<dbReference type="InterPro" id="IPR001085">
    <property type="entry name" value="Ser_HO-MeTrfase"/>
</dbReference>
<evidence type="ECO:0000256" key="2">
    <source>
        <dbReference type="ARBA" id="ARBA00006376"/>
    </source>
</evidence>
<dbReference type="Proteomes" id="UP001267426">
    <property type="component" value="Unassembled WGS sequence"/>
</dbReference>
<dbReference type="InterPro" id="IPR019798">
    <property type="entry name" value="Ser_HO-MeTrfase_PLP_BS"/>
</dbReference>
<dbReference type="HAMAP" id="MF_00051">
    <property type="entry name" value="SHMT"/>
    <property type="match status" value="1"/>
</dbReference>
<keyword evidence="6" id="KW-0963">Cytoplasm</keyword>
<name>A0ABU3BLQ1_9BACT</name>
<dbReference type="GO" id="GO:0004372">
    <property type="term" value="F:glycine hydroxymethyltransferase activity"/>
    <property type="evidence" value="ECO:0007669"/>
    <property type="project" value="UniProtKB-EC"/>
</dbReference>
<protein>
    <recommendedName>
        <fullName evidence="6">Serine hydroxymethyltransferase</fullName>
        <shortName evidence="6">SHMT</shortName>
        <shortName evidence="6">Serine methylase</shortName>
        <ecNumber evidence="6">2.1.2.1</ecNumber>
    </recommendedName>
</protein>
<dbReference type="SUPFAM" id="SSF53383">
    <property type="entry name" value="PLP-dependent transferases"/>
    <property type="match status" value="1"/>
</dbReference>
<proteinExistence type="inferred from homology"/>
<feature type="binding site" evidence="6">
    <location>
        <begin position="121"/>
        <end position="123"/>
    </location>
    <ligand>
        <name>(6S)-5,6,7,8-tetrahydrofolate</name>
        <dbReference type="ChEBI" id="CHEBI:57453"/>
    </ligand>
</feature>
<dbReference type="EC" id="2.1.2.1" evidence="6"/>
<evidence type="ECO:0000313" key="9">
    <source>
        <dbReference type="Proteomes" id="UP001267426"/>
    </source>
</evidence>
<comment type="pathway">
    <text evidence="6">Amino-acid biosynthesis; glycine biosynthesis; glycine from L-serine: step 1/1.</text>
</comment>
<evidence type="ECO:0000256" key="1">
    <source>
        <dbReference type="ARBA" id="ARBA00001933"/>
    </source>
</evidence>
<dbReference type="PANTHER" id="PTHR11680">
    <property type="entry name" value="SERINE HYDROXYMETHYLTRANSFERASE"/>
    <property type="match status" value="1"/>
</dbReference>
<evidence type="ECO:0000313" key="8">
    <source>
        <dbReference type="EMBL" id="MDT0630156.1"/>
    </source>
</evidence>
<dbReference type="InterPro" id="IPR015421">
    <property type="entry name" value="PyrdxlP-dep_Trfase_major"/>
</dbReference>
<dbReference type="InterPro" id="IPR015424">
    <property type="entry name" value="PyrdxlP-dep_Trfase"/>
</dbReference>
<comment type="subcellular location">
    <subcellularLocation>
        <location evidence="6">Cytoplasm</location>
    </subcellularLocation>
</comment>
<sequence>MSALQETDPAVFDLVRAEVERQNDGLELIASENFVSPAVLQALGSPLTNKYAEGLPGKRYYGGCEVVDQIEDLARDRAKELFGAEWVNVQPHSGATANLAIYLAFMEPGDRLLGLDLAHGGHLTHGSPVNFSGKLYDAHFYGVDEDGERAGYVDLDKVREAAREVRPTMLSVGASAYSRDFNYVALREIADEVDALLWVDMAHTAGLIAAGLLNDPLPHAHVVSTTTHKTLRGPRGGMLLVGRDAPSPTGETWKKSGNPKSTGQVLDSAMFPGAIGGPLMHSIAAKAVAFGEALRPEFAEYQRQTVANARALAAAFVERGYAVVSGGTDNHLALVDLRSKGVTGKEAEAWLGEAEITVNKNMVPGDPESPFVTSGIRVGTPALTTRGFGEDEFRTVVALMDRVLASRGGDAEAVRSEVRALCDAFPLYDVPSLGTEPVRAAVAQ</sequence>